<dbReference type="AlphaFoldDB" id="A0A5J4V593"/>
<feature type="non-terminal residue" evidence="1">
    <location>
        <position position="1"/>
    </location>
</feature>
<organism evidence="1 2">
    <name type="scientific">Streblomastix strix</name>
    <dbReference type="NCBI Taxonomy" id="222440"/>
    <lineage>
        <taxon>Eukaryota</taxon>
        <taxon>Metamonada</taxon>
        <taxon>Preaxostyla</taxon>
        <taxon>Oxymonadida</taxon>
        <taxon>Streblomastigidae</taxon>
        <taxon>Streblomastix</taxon>
    </lineage>
</organism>
<evidence type="ECO:0000313" key="1">
    <source>
        <dbReference type="EMBL" id="KAA6378076.1"/>
    </source>
</evidence>
<evidence type="ECO:0000313" key="2">
    <source>
        <dbReference type="Proteomes" id="UP000324800"/>
    </source>
</evidence>
<sequence>LFIHHRDGAGLNKTPNKHLIDDRDANRNDTNVFANDREISVTDADAGPALKKLSMQDMQFFIMRFMELITGRNAFAIDYQANPIAQAQVQDQEARTLQAPEMTKHAEVPPHEIINNAANSRVDGFIQNLQFQILMLYKLTILSIQHVLVGNTRETLIDLVGMSAALLRFAEWSTYIWIQKKEGAQEAQQFDPSCNRVMSHVIQPLHALRLIQGQRSQDLVNPQAGQYSATAMGPGQQIPQLVTFAPTRIIQQFYSGRLIPRPQIQLPFQGFGMYPGIQQFQGFPLPDLFQQVQPSSGYSIQLYRQPSFIEGPPQFKQSSPTFGMQQIQQSSLLTPPALSLMSNPAFQSSFQSQNF</sequence>
<protein>
    <submittedName>
        <fullName evidence="1">Uncharacterized protein</fullName>
    </submittedName>
</protein>
<dbReference type="Proteomes" id="UP000324800">
    <property type="component" value="Unassembled WGS sequence"/>
</dbReference>
<name>A0A5J4V593_9EUKA</name>
<gene>
    <name evidence="1" type="ORF">EZS28_026399</name>
</gene>
<comment type="caution">
    <text evidence="1">The sequence shown here is derived from an EMBL/GenBank/DDBJ whole genome shotgun (WGS) entry which is preliminary data.</text>
</comment>
<accession>A0A5J4V593</accession>
<reference evidence="1 2" key="1">
    <citation type="submission" date="2019-03" db="EMBL/GenBank/DDBJ databases">
        <title>Single cell metagenomics reveals metabolic interactions within the superorganism composed of flagellate Streblomastix strix and complex community of Bacteroidetes bacteria on its surface.</title>
        <authorList>
            <person name="Treitli S.C."/>
            <person name="Kolisko M."/>
            <person name="Husnik F."/>
            <person name="Keeling P."/>
            <person name="Hampl V."/>
        </authorList>
    </citation>
    <scope>NUCLEOTIDE SEQUENCE [LARGE SCALE GENOMIC DNA]</scope>
    <source>
        <strain evidence="1">ST1C</strain>
    </source>
</reference>
<dbReference type="EMBL" id="SNRW01009397">
    <property type="protein sequence ID" value="KAA6378076.1"/>
    <property type="molecule type" value="Genomic_DNA"/>
</dbReference>
<proteinExistence type="predicted"/>